<dbReference type="PANTHER" id="PTHR11728:SF1">
    <property type="entry name" value="GLYCEROL-3-PHOSPHATE DEHYDROGENASE [NAD(+)] 2, CHLOROPLASTIC"/>
    <property type="match status" value="1"/>
</dbReference>
<protein>
    <recommendedName>
        <fullName evidence="12 14">Glycerol-3-phosphate dehydrogenase [NAD(P)+]</fullName>
        <ecNumber evidence="11 14">1.1.1.94</ecNumber>
    </recommendedName>
    <alternativeName>
        <fullName evidence="14">NAD(P)(+)-dependent glycerol-3-phosphate dehydrogenase</fullName>
    </alternativeName>
    <alternativeName>
        <fullName evidence="13 14">NAD(P)H-dependent dihydroxyacetone-phosphate reductase</fullName>
    </alternativeName>
</protein>
<feature type="binding site" evidence="14">
    <location>
        <position position="30"/>
    </location>
    <ligand>
        <name>NADPH</name>
        <dbReference type="ChEBI" id="CHEBI:57783"/>
    </ligand>
</feature>
<organism evidence="21 22">
    <name type="scientific">Sphingomonas horti</name>
    <dbReference type="NCBI Taxonomy" id="2682842"/>
    <lineage>
        <taxon>Bacteria</taxon>
        <taxon>Pseudomonadati</taxon>
        <taxon>Pseudomonadota</taxon>
        <taxon>Alphaproteobacteria</taxon>
        <taxon>Sphingomonadales</taxon>
        <taxon>Sphingomonadaceae</taxon>
        <taxon>Sphingomonas</taxon>
    </lineage>
</organism>
<gene>
    <name evidence="14" type="primary">gpsA</name>
    <name evidence="21" type="ORF">GON01_15565</name>
</gene>
<dbReference type="SUPFAM" id="SSF51735">
    <property type="entry name" value="NAD(P)-binding Rossmann-fold domains"/>
    <property type="match status" value="1"/>
</dbReference>
<evidence type="ECO:0000256" key="10">
    <source>
        <dbReference type="ARBA" id="ARBA00052716"/>
    </source>
</evidence>
<feature type="binding site" evidence="14">
    <location>
        <position position="128"/>
    </location>
    <ligand>
        <name>sn-glycerol 3-phosphate</name>
        <dbReference type="ChEBI" id="CHEBI:57597"/>
    </ligand>
</feature>
<dbReference type="InterPro" id="IPR006168">
    <property type="entry name" value="G3P_DH_NAD-dep"/>
</dbReference>
<dbReference type="InterPro" id="IPR006109">
    <property type="entry name" value="G3P_DH_NAD-dep_C"/>
</dbReference>
<keyword evidence="7 14" id="KW-0443">Lipid metabolism</keyword>
<dbReference type="EMBL" id="WQMS01000020">
    <property type="protein sequence ID" value="MVO79351.1"/>
    <property type="molecule type" value="Genomic_DNA"/>
</dbReference>
<comment type="function">
    <text evidence="14">Catalyzes the reduction of the glycolytic intermediate dihydroxyacetone phosphate (DHAP) to sn-glycerol 3-phosphate (G3P), the key precursor for phospholipid synthesis.</text>
</comment>
<dbReference type="GO" id="GO:0008654">
    <property type="term" value="P:phospholipid biosynthetic process"/>
    <property type="evidence" value="ECO:0007669"/>
    <property type="project" value="UniProtKB-KW"/>
</dbReference>
<comment type="caution">
    <text evidence="21">The sequence shown here is derived from an EMBL/GenBank/DDBJ whole genome shotgun (WGS) entry which is preliminary data.</text>
</comment>
<evidence type="ECO:0000256" key="16">
    <source>
        <dbReference type="PIRSR" id="PIRSR000114-2"/>
    </source>
</evidence>
<evidence type="ECO:0000313" key="22">
    <source>
        <dbReference type="Proteomes" id="UP000441389"/>
    </source>
</evidence>
<evidence type="ECO:0000256" key="4">
    <source>
        <dbReference type="ARBA" id="ARBA00022857"/>
    </source>
</evidence>
<dbReference type="Pfam" id="PF01210">
    <property type="entry name" value="NAD_Gly3P_dh_N"/>
    <property type="match status" value="1"/>
</dbReference>
<dbReference type="InterPro" id="IPR008927">
    <property type="entry name" value="6-PGluconate_DH-like_C_sf"/>
</dbReference>
<dbReference type="GO" id="GO:0046167">
    <property type="term" value="P:glycerol-3-phosphate biosynthetic process"/>
    <property type="evidence" value="ECO:0007669"/>
    <property type="project" value="UniProtKB-UniRule"/>
</dbReference>
<keyword evidence="22" id="KW-1185">Reference proteome</keyword>
<feature type="binding site" evidence="14">
    <location>
        <position position="271"/>
    </location>
    <ligand>
        <name>NADPH</name>
        <dbReference type="ChEBI" id="CHEBI:57783"/>
    </ligand>
</feature>
<comment type="catalytic activity">
    <reaction evidence="14">
        <text>sn-glycerol 3-phosphate + NAD(+) = dihydroxyacetone phosphate + NADH + H(+)</text>
        <dbReference type="Rhea" id="RHEA:11092"/>
        <dbReference type="ChEBI" id="CHEBI:15378"/>
        <dbReference type="ChEBI" id="CHEBI:57540"/>
        <dbReference type="ChEBI" id="CHEBI:57597"/>
        <dbReference type="ChEBI" id="CHEBI:57642"/>
        <dbReference type="ChEBI" id="CHEBI:57945"/>
        <dbReference type="EC" id="1.1.1.94"/>
    </reaction>
</comment>
<dbReference type="AlphaFoldDB" id="A0A6I4J943"/>
<dbReference type="GO" id="GO:0046168">
    <property type="term" value="P:glycerol-3-phosphate catabolic process"/>
    <property type="evidence" value="ECO:0007669"/>
    <property type="project" value="InterPro"/>
</dbReference>
<dbReference type="RefSeq" id="WP_157028312.1">
    <property type="nucleotide sequence ID" value="NZ_WQMS01000020.1"/>
</dbReference>
<keyword evidence="14" id="KW-0963">Cytoplasm</keyword>
<comment type="caution">
    <text evidence="14">Lacks conserved residue(s) required for the propagation of feature annotation.</text>
</comment>
<dbReference type="GO" id="GO:0005975">
    <property type="term" value="P:carbohydrate metabolic process"/>
    <property type="evidence" value="ECO:0007669"/>
    <property type="project" value="InterPro"/>
</dbReference>
<feature type="domain" description="Glycerol-3-phosphate dehydrogenase NAD-dependent C-terminal" evidence="20">
    <location>
        <begin position="172"/>
        <end position="312"/>
    </location>
</feature>
<dbReference type="InterPro" id="IPR036291">
    <property type="entry name" value="NAD(P)-bd_dom_sf"/>
</dbReference>
<reference evidence="21 22" key="1">
    <citation type="submission" date="2019-12" db="EMBL/GenBank/DDBJ databases">
        <authorList>
            <person name="Huq M.A."/>
        </authorList>
    </citation>
    <scope>NUCLEOTIDE SEQUENCE [LARGE SCALE GENOMIC DNA]</scope>
    <source>
        <strain evidence="21 22">MAH-20</strain>
    </source>
</reference>
<dbReference type="Pfam" id="PF07479">
    <property type="entry name" value="NAD_Gly3P_dh_C"/>
    <property type="match status" value="1"/>
</dbReference>
<feature type="binding site" evidence="14">
    <location>
        <position position="246"/>
    </location>
    <ligand>
        <name>sn-glycerol 3-phosphate</name>
        <dbReference type="ChEBI" id="CHEBI:57597"/>
    </ligand>
</feature>
<dbReference type="EC" id="1.1.1.94" evidence="11 14"/>
<dbReference type="PIRSF" id="PIRSF000114">
    <property type="entry name" value="Glycerol-3-P_dh"/>
    <property type="match status" value="1"/>
</dbReference>
<evidence type="ECO:0000256" key="5">
    <source>
        <dbReference type="ARBA" id="ARBA00023002"/>
    </source>
</evidence>
<dbReference type="NCBIfam" id="NF000942">
    <property type="entry name" value="PRK00094.1-4"/>
    <property type="match status" value="1"/>
</dbReference>
<feature type="binding site" evidence="14">
    <location>
        <position position="100"/>
    </location>
    <ligand>
        <name>sn-glycerol 3-phosphate</name>
        <dbReference type="ChEBI" id="CHEBI:57597"/>
    </ligand>
</feature>
<evidence type="ECO:0000256" key="6">
    <source>
        <dbReference type="ARBA" id="ARBA00023027"/>
    </source>
</evidence>
<feature type="binding site" evidence="14">
    <location>
        <position position="236"/>
    </location>
    <ligand>
        <name>sn-glycerol 3-phosphate</name>
        <dbReference type="ChEBI" id="CHEBI:57597"/>
    </ligand>
</feature>
<dbReference type="Gene3D" id="1.10.1040.10">
    <property type="entry name" value="N-(1-d-carboxylethyl)-l-norvaline Dehydrogenase, domain 2"/>
    <property type="match status" value="1"/>
</dbReference>
<name>A0A6I4J943_9SPHN</name>
<comment type="similarity">
    <text evidence="1 14 18">Belongs to the NAD-dependent glycerol-3-phosphate dehydrogenase family.</text>
</comment>
<evidence type="ECO:0000256" key="15">
    <source>
        <dbReference type="PIRSR" id="PIRSR000114-1"/>
    </source>
</evidence>
<evidence type="ECO:0000259" key="20">
    <source>
        <dbReference type="Pfam" id="PF07479"/>
    </source>
</evidence>
<feature type="binding site" evidence="17">
    <location>
        <begin position="7"/>
        <end position="12"/>
    </location>
    <ligand>
        <name>NAD(+)</name>
        <dbReference type="ChEBI" id="CHEBI:57540"/>
    </ligand>
</feature>
<keyword evidence="8 14" id="KW-0594">Phospholipid biosynthesis</keyword>
<proteinExistence type="inferred from homology"/>
<dbReference type="GO" id="GO:0047952">
    <property type="term" value="F:glycerol-3-phosphate dehydrogenase [NAD(P)+] activity"/>
    <property type="evidence" value="ECO:0007669"/>
    <property type="project" value="UniProtKB-UniRule"/>
</dbReference>
<keyword evidence="9 14" id="KW-1208">Phospholipid metabolism</keyword>
<feature type="binding site" evidence="17">
    <location>
        <position position="132"/>
    </location>
    <ligand>
        <name>NAD(+)</name>
        <dbReference type="ChEBI" id="CHEBI:57540"/>
    </ligand>
</feature>
<feature type="binding site" evidence="14">
    <location>
        <position position="183"/>
    </location>
    <ligand>
        <name>sn-glycerol 3-phosphate</name>
        <dbReference type="ChEBI" id="CHEBI:57597"/>
    </ligand>
</feature>
<evidence type="ECO:0000256" key="13">
    <source>
        <dbReference type="ARBA" id="ARBA00080511"/>
    </source>
</evidence>
<feature type="binding site" evidence="14">
    <location>
        <position position="100"/>
    </location>
    <ligand>
        <name>NADPH</name>
        <dbReference type="ChEBI" id="CHEBI:57783"/>
    </ligand>
</feature>
<feature type="binding site" evidence="16">
    <location>
        <position position="100"/>
    </location>
    <ligand>
        <name>substrate</name>
    </ligand>
</feature>
<evidence type="ECO:0000256" key="12">
    <source>
        <dbReference type="ARBA" id="ARBA00069372"/>
    </source>
</evidence>
<feature type="binding site" evidence="14">
    <location>
        <position position="132"/>
    </location>
    <ligand>
        <name>NADPH</name>
        <dbReference type="ChEBI" id="CHEBI:57783"/>
    </ligand>
</feature>
<feature type="binding site" evidence="14">
    <location>
        <position position="273"/>
    </location>
    <ligand>
        <name>NADPH</name>
        <dbReference type="ChEBI" id="CHEBI:57783"/>
    </ligand>
</feature>
<dbReference type="GO" id="GO:0006650">
    <property type="term" value="P:glycerophospholipid metabolic process"/>
    <property type="evidence" value="ECO:0007669"/>
    <property type="project" value="UniProtKB-UniRule"/>
</dbReference>
<evidence type="ECO:0000256" key="9">
    <source>
        <dbReference type="ARBA" id="ARBA00023264"/>
    </source>
</evidence>
<evidence type="ECO:0000256" key="7">
    <source>
        <dbReference type="ARBA" id="ARBA00023098"/>
    </source>
</evidence>
<evidence type="ECO:0000256" key="3">
    <source>
        <dbReference type="ARBA" id="ARBA00022741"/>
    </source>
</evidence>
<feature type="binding site" evidence="14">
    <location>
        <position position="248"/>
    </location>
    <ligand>
        <name>sn-glycerol 3-phosphate</name>
        <dbReference type="ChEBI" id="CHEBI:57597"/>
    </ligand>
</feature>
<dbReference type="InterPro" id="IPR011128">
    <property type="entry name" value="G3P_DH_NAD-dep_N"/>
</dbReference>
<comment type="subcellular location">
    <subcellularLocation>
        <location evidence="14">Cytoplasm</location>
    </subcellularLocation>
</comment>
<keyword evidence="5 14" id="KW-0560">Oxidoreductase</keyword>
<feature type="binding site" evidence="16">
    <location>
        <begin position="247"/>
        <end position="248"/>
    </location>
    <ligand>
        <name>substrate</name>
    </ligand>
</feature>
<evidence type="ECO:0000256" key="2">
    <source>
        <dbReference type="ARBA" id="ARBA00022516"/>
    </source>
</evidence>
<dbReference type="UniPathway" id="UPA00940"/>
<keyword evidence="6 14" id="KW-0520">NAD</keyword>
<evidence type="ECO:0000313" key="21">
    <source>
        <dbReference type="EMBL" id="MVO79351.1"/>
    </source>
</evidence>
<dbReference type="PROSITE" id="PS00957">
    <property type="entry name" value="NAD_G3PDH"/>
    <property type="match status" value="1"/>
</dbReference>
<feature type="active site" description="Proton acceptor" evidence="14 15">
    <location>
        <position position="183"/>
    </location>
</feature>
<feature type="domain" description="Glycerol-3-phosphate dehydrogenase NAD-dependent N-terminal" evidence="19">
    <location>
        <begin position="3"/>
        <end position="151"/>
    </location>
</feature>
<keyword evidence="4 14" id="KW-0521">NADP</keyword>
<dbReference type="InterPro" id="IPR013328">
    <property type="entry name" value="6PGD_dom2"/>
</dbReference>
<feature type="binding site" evidence="14">
    <location>
        <position position="11"/>
    </location>
    <ligand>
        <name>NADPH</name>
        <dbReference type="ChEBI" id="CHEBI:57783"/>
    </ligand>
</feature>
<evidence type="ECO:0000256" key="18">
    <source>
        <dbReference type="RuleBase" id="RU000437"/>
    </source>
</evidence>
<dbReference type="FunFam" id="3.40.50.720:FF:000019">
    <property type="entry name" value="Glycerol-3-phosphate dehydrogenase [NAD(P)+]"/>
    <property type="match status" value="1"/>
</dbReference>
<keyword evidence="2 14" id="KW-0444">Lipid biosynthesis</keyword>
<evidence type="ECO:0000256" key="1">
    <source>
        <dbReference type="ARBA" id="ARBA00011009"/>
    </source>
</evidence>
<dbReference type="PANTHER" id="PTHR11728">
    <property type="entry name" value="GLYCEROL-3-PHOSPHATE DEHYDROGENASE"/>
    <property type="match status" value="1"/>
</dbReference>
<feature type="binding site" evidence="14">
    <location>
        <position position="247"/>
    </location>
    <ligand>
        <name>NADPH</name>
        <dbReference type="ChEBI" id="CHEBI:57783"/>
    </ligand>
</feature>
<evidence type="ECO:0000256" key="14">
    <source>
        <dbReference type="HAMAP-Rule" id="MF_00394"/>
    </source>
</evidence>
<evidence type="ECO:0000256" key="17">
    <source>
        <dbReference type="PIRSR" id="PIRSR000114-3"/>
    </source>
</evidence>
<dbReference type="Gene3D" id="3.40.50.720">
    <property type="entry name" value="NAD(P)-binding Rossmann-like Domain"/>
    <property type="match status" value="1"/>
</dbReference>
<evidence type="ECO:0000256" key="11">
    <source>
        <dbReference type="ARBA" id="ARBA00066687"/>
    </source>
</evidence>
<feature type="binding site" evidence="14">
    <location>
        <position position="130"/>
    </location>
    <ligand>
        <name>sn-glycerol 3-phosphate</name>
        <dbReference type="ChEBI" id="CHEBI:57597"/>
    </ligand>
</feature>
<dbReference type="Proteomes" id="UP000441389">
    <property type="component" value="Unassembled WGS sequence"/>
</dbReference>
<dbReference type="SUPFAM" id="SSF48179">
    <property type="entry name" value="6-phosphogluconate dehydrogenase C-terminal domain-like"/>
    <property type="match status" value="1"/>
</dbReference>
<accession>A0A6I4J943</accession>
<evidence type="ECO:0000259" key="19">
    <source>
        <dbReference type="Pfam" id="PF01210"/>
    </source>
</evidence>
<keyword evidence="3 14" id="KW-0547">Nucleotide-binding</keyword>
<evidence type="ECO:0000256" key="8">
    <source>
        <dbReference type="ARBA" id="ARBA00023209"/>
    </source>
</evidence>
<dbReference type="FunFam" id="1.10.1040.10:FF:000001">
    <property type="entry name" value="Glycerol-3-phosphate dehydrogenase [NAD(P)+]"/>
    <property type="match status" value="1"/>
</dbReference>
<dbReference type="HAMAP" id="MF_00394">
    <property type="entry name" value="NAD_Glyc3P_dehydrog"/>
    <property type="match status" value="1"/>
</dbReference>
<feature type="binding site" evidence="14">
    <location>
        <position position="247"/>
    </location>
    <ligand>
        <name>sn-glycerol 3-phosphate</name>
        <dbReference type="ChEBI" id="CHEBI:57597"/>
    </ligand>
</feature>
<dbReference type="GO" id="GO:0051287">
    <property type="term" value="F:NAD binding"/>
    <property type="evidence" value="ECO:0007669"/>
    <property type="project" value="InterPro"/>
</dbReference>
<feature type="binding site" evidence="17">
    <location>
        <position position="247"/>
    </location>
    <ligand>
        <name>NAD(+)</name>
        <dbReference type="ChEBI" id="CHEBI:57540"/>
    </ligand>
</feature>
<comment type="pathway">
    <text evidence="14">Membrane lipid metabolism; glycerophospholipid metabolism.</text>
</comment>
<dbReference type="GO" id="GO:0005829">
    <property type="term" value="C:cytosol"/>
    <property type="evidence" value="ECO:0007669"/>
    <property type="project" value="TreeGrafter"/>
</dbReference>
<comment type="catalytic activity">
    <reaction evidence="10">
        <text>sn-glycerol 3-phosphate + NADP(+) = dihydroxyacetone phosphate + NADPH + H(+)</text>
        <dbReference type="Rhea" id="RHEA:11096"/>
        <dbReference type="ChEBI" id="CHEBI:15378"/>
        <dbReference type="ChEBI" id="CHEBI:57597"/>
        <dbReference type="ChEBI" id="CHEBI:57642"/>
        <dbReference type="ChEBI" id="CHEBI:57783"/>
        <dbReference type="ChEBI" id="CHEBI:58349"/>
        <dbReference type="EC" id="1.1.1.94"/>
    </reaction>
    <physiologicalReaction direction="right-to-left" evidence="10">
        <dbReference type="Rhea" id="RHEA:11098"/>
    </physiologicalReaction>
</comment>
<sequence length="324" mass="32892">MTIGVIGGGAWGTALAQVAAESGEVLLWAREPEVVDGINRARENIVFLPAVPLSPVIRATGTLADLTGCGMLLVVPPAQHLRAVLAGLPPIESPLILCSKGLEAGTRKLMSEVAAEVQPRAPIAVLSGPTFAHEVAARLPAAVTLACGDEAVGRAVAEAIAQPFFRPYLSTDVVGAEIGGAVKNVLAIACGIVEGRGLGQNARAALISRGFAEMTRFGLAKGARAETLAGLSGLGDLVLTCSSTSSRNFSLGKGIGEGRAAAELLADRKSVAEGAYTAPVLQQAAREIGVDMPVVDAVCALLGGEAAVDDVIGGLLSRPIRAEN</sequence>
<dbReference type="NCBIfam" id="NF000940">
    <property type="entry name" value="PRK00094.1-2"/>
    <property type="match status" value="1"/>
</dbReference>
<dbReference type="PRINTS" id="PR00077">
    <property type="entry name" value="GPDHDRGNASE"/>
</dbReference>